<comment type="caution">
    <text evidence="2">The sequence shown here is derived from an EMBL/GenBank/DDBJ whole genome shotgun (WGS) entry which is preliminary data.</text>
</comment>
<dbReference type="Proteomes" id="UP000778578">
    <property type="component" value="Unassembled WGS sequence"/>
</dbReference>
<keyword evidence="3" id="KW-1185">Reference proteome</keyword>
<dbReference type="GO" id="GO:0003677">
    <property type="term" value="F:DNA binding"/>
    <property type="evidence" value="ECO:0007669"/>
    <property type="project" value="UniProtKB-KW"/>
</dbReference>
<protein>
    <submittedName>
        <fullName evidence="2">Excisionase family DNA-binding protein</fullName>
    </submittedName>
</protein>
<proteinExistence type="predicted"/>
<dbReference type="RefSeq" id="WP_222961632.1">
    <property type="nucleotide sequence ID" value="NZ_JAINZZ010000006.1"/>
</dbReference>
<accession>A0ABS7Q2V6</accession>
<dbReference type="NCBIfam" id="TIGR01764">
    <property type="entry name" value="excise"/>
    <property type="match status" value="1"/>
</dbReference>
<dbReference type="InterPro" id="IPR010093">
    <property type="entry name" value="SinI_DNA-bd"/>
</dbReference>
<dbReference type="EMBL" id="JAINZZ010000006">
    <property type="protein sequence ID" value="MBY8877467.1"/>
    <property type="molecule type" value="Genomic_DNA"/>
</dbReference>
<keyword evidence="2" id="KW-0238">DNA-binding</keyword>
<gene>
    <name evidence="2" type="ORF">K7862_07430</name>
</gene>
<feature type="domain" description="Helix-turn-helix" evidence="1">
    <location>
        <begin position="21"/>
        <end position="63"/>
    </location>
</feature>
<evidence type="ECO:0000313" key="2">
    <source>
        <dbReference type="EMBL" id="MBY8877467.1"/>
    </source>
</evidence>
<reference evidence="2 3" key="1">
    <citation type="submission" date="2021-08" db="EMBL/GenBank/DDBJ databases">
        <title>WGS of actinomycetes from Thailand.</title>
        <authorList>
            <person name="Thawai C."/>
        </authorList>
    </citation>
    <scope>NUCLEOTIDE SEQUENCE [LARGE SCALE GENOMIC DNA]</scope>
    <source>
        <strain evidence="2 3">PLK6-54</strain>
    </source>
</reference>
<evidence type="ECO:0000313" key="3">
    <source>
        <dbReference type="Proteomes" id="UP000778578"/>
    </source>
</evidence>
<name>A0ABS7Q2V6_9ACTN</name>
<evidence type="ECO:0000259" key="1">
    <source>
        <dbReference type="Pfam" id="PF12728"/>
    </source>
</evidence>
<dbReference type="Pfam" id="PF12728">
    <property type="entry name" value="HTH_17"/>
    <property type="match status" value="1"/>
</dbReference>
<dbReference type="InterPro" id="IPR041657">
    <property type="entry name" value="HTH_17"/>
</dbReference>
<organism evidence="2 3">
    <name type="scientific">Actinacidiphila acidipaludis</name>
    <dbReference type="NCBI Taxonomy" id="2873382"/>
    <lineage>
        <taxon>Bacteria</taxon>
        <taxon>Bacillati</taxon>
        <taxon>Actinomycetota</taxon>
        <taxon>Actinomycetes</taxon>
        <taxon>Kitasatosporales</taxon>
        <taxon>Streptomycetaceae</taxon>
        <taxon>Actinacidiphila</taxon>
    </lineage>
</organism>
<sequence length="74" mass="8181">MTTAVTDAAPPTVARRLHCVESAAEVIGVGRSTAYEEIRLGRLRTVRVGRRRLIPTEYIEEYIDLLKAEAINAA</sequence>